<feature type="transmembrane region" description="Helical" evidence="1">
    <location>
        <begin position="228"/>
        <end position="248"/>
    </location>
</feature>
<reference evidence="2 3" key="1">
    <citation type="submission" date="2019-04" db="EMBL/GenBank/DDBJ databases">
        <title>Taxonomy of novel Haliea sp. from mangrove soil of West Coast of India.</title>
        <authorList>
            <person name="Verma A."/>
            <person name="Kumar P."/>
            <person name="Krishnamurthi S."/>
        </authorList>
    </citation>
    <scope>NUCLEOTIDE SEQUENCE [LARGE SCALE GENOMIC DNA]</scope>
    <source>
        <strain evidence="2 3">SAOS-164</strain>
    </source>
</reference>
<feature type="transmembrane region" description="Helical" evidence="1">
    <location>
        <begin position="260"/>
        <end position="279"/>
    </location>
</feature>
<proteinExistence type="predicted"/>
<protein>
    <submittedName>
        <fullName evidence="2">NnrS family protein</fullName>
    </submittedName>
</protein>
<sequence>MTAGSGITQPFSYPFRIFFLSCAAWAVLLVALWVLYVNGTGALAPAYPGNLWHRHEMLFGLLGPALAGFLLTAVCVWTRTQRLHGWLLAALWLVWFAARLVTSWGGVDSAPLATALNLAFLPLVGLDALWRVVRARQWRQLPILVVVFALWLVQGAMLLGDSAQAFDVGLVLAAALMLIVGGRITPAFSANWLRLQGADADQVRLSPALDVALLAALAVLSLGLFAGWLVLVSGGALVAAALALWRQVRWRGWLTRAEPLLWILHLSLLWIPLALLLLAGRDLLDLPPTAWQHALGIGAMASLILGVMSRVSLGHTGRPLQLPQGMTAAFWLIQASAVLRLATVFGALPWRWGIMGAGLAWVLAFALFLWRYSAILCQPRVDNQPG</sequence>
<feature type="transmembrane region" description="Helical" evidence="1">
    <location>
        <begin position="205"/>
        <end position="222"/>
    </location>
</feature>
<feature type="transmembrane region" description="Helical" evidence="1">
    <location>
        <begin position="141"/>
        <end position="159"/>
    </location>
</feature>
<evidence type="ECO:0000256" key="1">
    <source>
        <dbReference type="SAM" id="Phobius"/>
    </source>
</evidence>
<feature type="transmembrane region" description="Helical" evidence="1">
    <location>
        <begin position="110"/>
        <end position="129"/>
    </location>
</feature>
<dbReference type="Pfam" id="PF05940">
    <property type="entry name" value="NnrS"/>
    <property type="match status" value="1"/>
</dbReference>
<gene>
    <name evidence="2" type="ORF">E4634_15800</name>
</gene>
<feature type="transmembrane region" description="Helical" evidence="1">
    <location>
        <begin position="165"/>
        <end position="184"/>
    </location>
</feature>
<evidence type="ECO:0000313" key="3">
    <source>
        <dbReference type="Proteomes" id="UP000298050"/>
    </source>
</evidence>
<dbReference type="OrthoDB" id="9770040at2"/>
<dbReference type="AlphaFoldDB" id="A0A4Z0LYH1"/>
<feature type="transmembrane region" description="Helical" evidence="1">
    <location>
        <begin position="17"/>
        <end position="37"/>
    </location>
</feature>
<name>A0A4Z0LYH1_9GAMM</name>
<evidence type="ECO:0000313" key="2">
    <source>
        <dbReference type="EMBL" id="TGD72135.1"/>
    </source>
</evidence>
<keyword evidence="1" id="KW-0472">Membrane</keyword>
<dbReference type="InterPro" id="IPR010266">
    <property type="entry name" value="NnrS"/>
</dbReference>
<feature type="transmembrane region" description="Helical" evidence="1">
    <location>
        <begin position="57"/>
        <end position="78"/>
    </location>
</feature>
<accession>A0A4Z0LYH1</accession>
<organism evidence="2 3">
    <name type="scientific">Mangrovimicrobium sediminis</name>
    <dbReference type="NCBI Taxonomy" id="2562682"/>
    <lineage>
        <taxon>Bacteria</taxon>
        <taxon>Pseudomonadati</taxon>
        <taxon>Pseudomonadota</taxon>
        <taxon>Gammaproteobacteria</taxon>
        <taxon>Cellvibrionales</taxon>
        <taxon>Halieaceae</taxon>
        <taxon>Mangrovimicrobium</taxon>
    </lineage>
</organism>
<keyword evidence="1" id="KW-0812">Transmembrane</keyword>
<dbReference type="RefSeq" id="WP_135445624.1">
    <property type="nucleotide sequence ID" value="NZ_SRLE01000011.1"/>
</dbReference>
<dbReference type="EMBL" id="SRLE01000011">
    <property type="protein sequence ID" value="TGD72135.1"/>
    <property type="molecule type" value="Genomic_DNA"/>
</dbReference>
<dbReference type="Proteomes" id="UP000298050">
    <property type="component" value="Unassembled WGS sequence"/>
</dbReference>
<feature type="transmembrane region" description="Helical" evidence="1">
    <location>
        <begin position="291"/>
        <end position="313"/>
    </location>
</feature>
<feature type="transmembrane region" description="Helical" evidence="1">
    <location>
        <begin position="85"/>
        <end position="104"/>
    </location>
</feature>
<feature type="transmembrane region" description="Helical" evidence="1">
    <location>
        <begin position="352"/>
        <end position="370"/>
    </location>
</feature>
<keyword evidence="3" id="KW-1185">Reference proteome</keyword>
<comment type="caution">
    <text evidence="2">The sequence shown here is derived from an EMBL/GenBank/DDBJ whole genome shotgun (WGS) entry which is preliminary data.</text>
</comment>
<feature type="transmembrane region" description="Helical" evidence="1">
    <location>
        <begin position="325"/>
        <end position="346"/>
    </location>
</feature>
<keyword evidence="1" id="KW-1133">Transmembrane helix</keyword>